<feature type="region of interest" description="Disordered" evidence="1">
    <location>
        <begin position="115"/>
        <end position="180"/>
    </location>
</feature>
<name>A0AAD4KRZ2_9EURO</name>
<feature type="region of interest" description="Disordered" evidence="1">
    <location>
        <begin position="236"/>
        <end position="255"/>
    </location>
</feature>
<gene>
    <name evidence="2" type="ORF">BGW36DRAFT_426745</name>
</gene>
<feature type="compositionally biased region" description="Basic and acidic residues" evidence="1">
    <location>
        <begin position="473"/>
        <end position="498"/>
    </location>
</feature>
<protein>
    <submittedName>
        <fullName evidence="2">Uncharacterized protein</fullName>
    </submittedName>
</protein>
<feature type="region of interest" description="Disordered" evidence="1">
    <location>
        <begin position="563"/>
        <end position="821"/>
    </location>
</feature>
<dbReference type="EMBL" id="JAJTJA010000005">
    <property type="protein sequence ID" value="KAH8699064.1"/>
    <property type="molecule type" value="Genomic_DNA"/>
</dbReference>
<feature type="compositionally biased region" description="Basic and acidic residues" evidence="1">
    <location>
        <begin position="406"/>
        <end position="422"/>
    </location>
</feature>
<reference evidence="2" key="1">
    <citation type="submission" date="2021-12" db="EMBL/GenBank/DDBJ databases">
        <title>Convergent genome expansion in fungi linked to evolution of root-endophyte symbiosis.</title>
        <authorList>
            <consortium name="DOE Joint Genome Institute"/>
            <person name="Ke Y.-H."/>
            <person name="Bonito G."/>
            <person name="Liao H.-L."/>
            <person name="Looney B."/>
            <person name="Rojas-Flechas A."/>
            <person name="Nash J."/>
            <person name="Hameed K."/>
            <person name="Schadt C."/>
            <person name="Martin F."/>
            <person name="Crous P.W."/>
            <person name="Miettinen O."/>
            <person name="Magnuson J.K."/>
            <person name="Labbe J."/>
            <person name="Jacobson D."/>
            <person name="Doktycz M.J."/>
            <person name="Veneault-Fourrey C."/>
            <person name="Kuo A."/>
            <person name="Mondo S."/>
            <person name="Calhoun S."/>
            <person name="Riley R."/>
            <person name="Ohm R."/>
            <person name="LaButti K."/>
            <person name="Andreopoulos B."/>
            <person name="Pangilinan J."/>
            <person name="Nolan M."/>
            <person name="Tritt A."/>
            <person name="Clum A."/>
            <person name="Lipzen A."/>
            <person name="Daum C."/>
            <person name="Barry K."/>
            <person name="Grigoriev I.V."/>
            <person name="Vilgalys R."/>
        </authorList>
    </citation>
    <scope>NUCLEOTIDE SEQUENCE</scope>
    <source>
        <strain evidence="2">PMI_201</strain>
    </source>
</reference>
<evidence type="ECO:0000313" key="2">
    <source>
        <dbReference type="EMBL" id="KAH8699064.1"/>
    </source>
</evidence>
<feature type="compositionally biased region" description="Acidic residues" evidence="1">
    <location>
        <begin position="724"/>
        <end position="738"/>
    </location>
</feature>
<dbReference type="AlphaFoldDB" id="A0AAD4KRZ2"/>
<evidence type="ECO:0000313" key="3">
    <source>
        <dbReference type="Proteomes" id="UP001201262"/>
    </source>
</evidence>
<feature type="compositionally biased region" description="Acidic residues" evidence="1">
    <location>
        <begin position="627"/>
        <end position="649"/>
    </location>
</feature>
<dbReference type="Proteomes" id="UP001201262">
    <property type="component" value="Unassembled WGS sequence"/>
</dbReference>
<evidence type="ECO:0000256" key="1">
    <source>
        <dbReference type="SAM" id="MobiDB-lite"/>
    </source>
</evidence>
<feature type="compositionally biased region" description="Polar residues" evidence="1">
    <location>
        <begin position="518"/>
        <end position="531"/>
    </location>
</feature>
<feature type="compositionally biased region" description="Polar residues" evidence="1">
    <location>
        <begin position="739"/>
        <end position="757"/>
    </location>
</feature>
<feature type="compositionally biased region" description="Acidic residues" evidence="1">
    <location>
        <begin position="596"/>
        <end position="620"/>
    </location>
</feature>
<feature type="compositionally biased region" description="Basic and acidic residues" evidence="1">
    <location>
        <begin position="697"/>
        <end position="711"/>
    </location>
</feature>
<sequence>MEEPFADTMEMASPYTGHVDDFEIDIDIMEDHPVTADIDFDVQDASPAAGEQPHDADMMDDVPEVTVTNTSQYDTQTRLQNNDTFYSAQETYESEMVDDEIEVAGDALIVNTETAPAVERPNEENGSAPHDAPEFLDVQDNQDAGSGDSSNIENGGDRVLDESKESDYQDETTRLQPLTNNTHEQADQLHAGADLAQPADHTEHKVDSVVDEVEVDATKASEEEAILANDNHADYEVVPAGPRSPETAHVSEKKENRDFLHSVKDEDLAYEGMDRLLGECRTILGDHTSDSESLVFNVESLGIQLSEDNIFTKKVTLSQLVELYVNLCRNEGVGQPEPLYLTLNTRPNLAAEVSTLLKAVEEGKGISEIQRWDEYEQQNTEQLGDPHHTISSQLLANEDDDDEDEGKARADDNGLSEDEKAEQTAVTDFDDQDDGKFEEDVGNVGAIDATPNQAVSNDPELEHKEQDEVDSNTIEHEYETAKQESRQEGQYDFEDHSDSTGTLTQAPPEQPDDQQPELSNEPQQVDDNNAETGFGDYDNADFAAQGEVDSDLRDLVSAQLEEQAKFDAETSPDEINYSTHANAEFNPLLTSNADEGVADESYEEYVEEDGENAGEGDYEADTGGAGYEEDIDEEYYDEEEGDYGDEPEEETSKNPVPQPEQAEDSNTVQYDVLVESNEENRPLALSEANDEQPDDLYDTKEIAEPENRASESVRSTAGLPDDGLGLDEDIFADQEEYVQETTADQPTAISLNDSTNDGLDDLQFEDDYEDAEENITESTAPDTNPLERQESSTGKRARASEDDDGDFTNASTSDAKRTRSS</sequence>
<feature type="region of interest" description="Disordered" evidence="1">
    <location>
        <begin position="396"/>
        <end position="541"/>
    </location>
</feature>
<accession>A0AAD4KRZ2</accession>
<feature type="compositionally biased region" description="Basic and acidic residues" evidence="1">
    <location>
        <begin position="155"/>
        <end position="173"/>
    </location>
</feature>
<dbReference type="GeneID" id="70250595"/>
<feature type="compositionally biased region" description="Polar residues" evidence="1">
    <location>
        <begin position="139"/>
        <end position="153"/>
    </location>
</feature>
<proteinExistence type="predicted"/>
<organism evidence="2 3">
    <name type="scientific">Talaromyces proteolyticus</name>
    <dbReference type="NCBI Taxonomy" id="1131652"/>
    <lineage>
        <taxon>Eukaryota</taxon>
        <taxon>Fungi</taxon>
        <taxon>Dikarya</taxon>
        <taxon>Ascomycota</taxon>
        <taxon>Pezizomycotina</taxon>
        <taxon>Eurotiomycetes</taxon>
        <taxon>Eurotiomycetidae</taxon>
        <taxon>Eurotiales</taxon>
        <taxon>Trichocomaceae</taxon>
        <taxon>Talaromyces</taxon>
        <taxon>Talaromyces sect. Bacilispori</taxon>
    </lineage>
</organism>
<feature type="compositionally biased region" description="Acidic residues" evidence="1">
    <location>
        <begin position="758"/>
        <end position="775"/>
    </location>
</feature>
<dbReference type="RefSeq" id="XP_046073528.1">
    <property type="nucleotide sequence ID" value="XM_046220308.1"/>
</dbReference>
<dbReference type="Pfam" id="PF10336">
    <property type="entry name" value="DUF2420"/>
    <property type="match status" value="1"/>
</dbReference>
<comment type="caution">
    <text evidence="2">The sequence shown here is derived from an EMBL/GenBank/DDBJ whole genome shotgun (WGS) entry which is preliminary data.</text>
</comment>
<keyword evidence="3" id="KW-1185">Reference proteome</keyword>
<dbReference type="InterPro" id="IPR018822">
    <property type="entry name" value="UPF0646"/>
</dbReference>